<evidence type="ECO:0000256" key="1">
    <source>
        <dbReference type="SAM" id="MobiDB-lite"/>
    </source>
</evidence>
<protein>
    <submittedName>
        <fullName evidence="2">Uncharacterized protein</fullName>
    </submittedName>
</protein>
<sequence length="168" mass="18396">MPKYRWGRGCLRGRIASEEGATRRSAPRHLTPPAHLEGDAADRCSEIDEKDPRPARPEVAGALGPGGSEANGLGATPSREKEADGAMPWELEPPGPRRNLAARHRWSGPDAGRKLGIPPSWGPLPDRRPDCGALKPRSLRRGERTGEVELRRHRGAMWSPRPHMGPRP</sequence>
<dbReference type="AlphaFoldDB" id="A0AAV7KUY9"/>
<reference evidence="2" key="1">
    <citation type="journal article" date="2022" name="bioRxiv">
        <title>Sequencing and chromosome-scale assembly of the giantPleurodeles waltlgenome.</title>
        <authorList>
            <person name="Brown T."/>
            <person name="Elewa A."/>
            <person name="Iarovenko S."/>
            <person name="Subramanian E."/>
            <person name="Araus A.J."/>
            <person name="Petzold A."/>
            <person name="Susuki M."/>
            <person name="Suzuki K.-i.T."/>
            <person name="Hayashi T."/>
            <person name="Toyoda A."/>
            <person name="Oliveira C."/>
            <person name="Osipova E."/>
            <person name="Leigh N.D."/>
            <person name="Simon A."/>
            <person name="Yun M.H."/>
        </authorList>
    </citation>
    <scope>NUCLEOTIDE SEQUENCE</scope>
    <source>
        <strain evidence="2">20211129_DDA</strain>
        <tissue evidence="2">Liver</tissue>
    </source>
</reference>
<keyword evidence="3" id="KW-1185">Reference proteome</keyword>
<evidence type="ECO:0000313" key="2">
    <source>
        <dbReference type="EMBL" id="KAJ1083070.1"/>
    </source>
</evidence>
<name>A0AAV7KUY9_PLEWA</name>
<accession>A0AAV7KUY9</accession>
<comment type="caution">
    <text evidence="2">The sequence shown here is derived from an EMBL/GenBank/DDBJ whole genome shotgun (WGS) entry which is preliminary data.</text>
</comment>
<evidence type="ECO:0000313" key="3">
    <source>
        <dbReference type="Proteomes" id="UP001066276"/>
    </source>
</evidence>
<feature type="compositionally biased region" description="Basic and acidic residues" evidence="1">
    <location>
        <begin position="140"/>
        <end position="150"/>
    </location>
</feature>
<organism evidence="2 3">
    <name type="scientific">Pleurodeles waltl</name>
    <name type="common">Iberian ribbed newt</name>
    <dbReference type="NCBI Taxonomy" id="8319"/>
    <lineage>
        <taxon>Eukaryota</taxon>
        <taxon>Metazoa</taxon>
        <taxon>Chordata</taxon>
        <taxon>Craniata</taxon>
        <taxon>Vertebrata</taxon>
        <taxon>Euteleostomi</taxon>
        <taxon>Amphibia</taxon>
        <taxon>Batrachia</taxon>
        <taxon>Caudata</taxon>
        <taxon>Salamandroidea</taxon>
        <taxon>Salamandridae</taxon>
        <taxon>Pleurodelinae</taxon>
        <taxon>Pleurodeles</taxon>
    </lineage>
</organism>
<feature type="compositionally biased region" description="Basic and acidic residues" evidence="1">
    <location>
        <begin position="36"/>
        <end position="56"/>
    </location>
</feature>
<gene>
    <name evidence="2" type="ORF">NDU88_003230</name>
</gene>
<feature type="region of interest" description="Disordered" evidence="1">
    <location>
        <begin position="1"/>
        <end position="168"/>
    </location>
</feature>
<dbReference type="EMBL" id="JANPWB010000016">
    <property type="protein sequence ID" value="KAJ1083070.1"/>
    <property type="molecule type" value="Genomic_DNA"/>
</dbReference>
<proteinExistence type="predicted"/>
<dbReference type="Proteomes" id="UP001066276">
    <property type="component" value="Chromosome 12"/>
</dbReference>